<accession>A0A4Z1GGG1</accession>
<sequence length="115" mass="12335">MATNLDFGLDGDAMSREFSGILLEDFDASEGFNNGTERSELETSALDPSSASSIPSWPLPSTSVYSYIQPSLPYNDTPTVPSTTTAHTNPSMVKPMLPPSKDTARPAPKEHSAEE</sequence>
<feature type="compositionally biased region" description="Polar residues" evidence="1">
    <location>
        <begin position="46"/>
        <end position="57"/>
    </location>
</feature>
<name>A0A4Z1GGG1_9HELO</name>
<reference evidence="2 3" key="1">
    <citation type="submission" date="2017-12" db="EMBL/GenBank/DDBJ databases">
        <title>Comparative genomics of Botrytis spp.</title>
        <authorList>
            <person name="Valero-Jimenez C.A."/>
            <person name="Tapia P."/>
            <person name="Veloso J."/>
            <person name="Silva-Moreno E."/>
            <person name="Staats M."/>
            <person name="Valdes J.H."/>
            <person name="Van Kan J.A.L."/>
        </authorList>
    </citation>
    <scope>NUCLEOTIDE SEQUENCE [LARGE SCALE GENOMIC DNA]</scope>
    <source>
        <strain evidence="2 3">Bh0001</strain>
    </source>
</reference>
<evidence type="ECO:0000313" key="2">
    <source>
        <dbReference type="EMBL" id="TGO35248.1"/>
    </source>
</evidence>
<organism evidence="2 3">
    <name type="scientific">Botrytis hyacinthi</name>
    <dbReference type="NCBI Taxonomy" id="278943"/>
    <lineage>
        <taxon>Eukaryota</taxon>
        <taxon>Fungi</taxon>
        <taxon>Dikarya</taxon>
        <taxon>Ascomycota</taxon>
        <taxon>Pezizomycotina</taxon>
        <taxon>Leotiomycetes</taxon>
        <taxon>Helotiales</taxon>
        <taxon>Sclerotiniaceae</taxon>
        <taxon>Botrytis</taxon>
    </lineage>
</organism>
<evidence type="ECO:0000256" key="1">
    <source>
        <dbReference type="SAM" id="MobiDB-lite"/>
    </source>
</evidence>
<feature type="region of interest" description="Disordered" evidence="1">
    <location>
        <begin position="29"/>
        <end position="57"/>
    </location>
</feature>
<feature type="region of interest" description="Disordered" evidence="1">
    <location>
        <begin position="70"/>
        <end position="115"/>
    </location>
</feature>
<dbReference type="EMBL" id="PQXK01000165">
    <property type="protein sequence ID" value="TGO35248.1"/>
    <property type="molecule type" value="Genomic_DNA"/>
</dbReference>
<feature type="compositionally biased region" description="Basic and acidic residues" evidence="1">
    <location>
        <begin position="102"/>
        <end position="115"/>
    </location>
</feature>
<proteinExistence type="predicted"/>
<keyword evidence="3" id="KW-1185">Reference proteome</keyword>
<comment type="caution">
    <text evidence="2">The sequence shown here is derived from an EMBL/GenBank/DDBJ whole genome shotgun (WGS) entry which is preliminary data.</text>
</comment>
<gene>
    <name evidence="2" type="ORF">BHYA_0165g00200</name>
</gene>
<feature type="compositionally biased region" description="Low complexity" evidence="1">
    <location>
        <begin position="77"/>
        <end position="90"/>
    </location>
</feature>
<dbReference type="Proteomes" id="UP000297814">
    <property type="component" value="Unassembled WGS sequence"/>
</dbReference>
<protein>
    <submittedName>
        <fullName evidence="2">Uncharacterized protein</fullName>
    </submittedName>
</protein>
<evidence type="ECO:0000313" key="3">
    <source>
        <dbReference type="Proteomes" id="UP000297814"/>
    </source>
</evidence>
<dbReference type="AlphaFoldDB" id="A0A4Z1GGG1"/>